<sequence length="288" mass="32401">MQAVGKEGHEVLKTGEKHGVVEHTVDEVHREVVAQDDFLEQAVEYPEHGHAELQAAQAVLAVELRDEVAGFYDRSGHQLGEERDVETEIEQVAHRFYQPAIHVGCIADDLERVEGDSHGQDDAVYAEERLAEQPVALGSQQVGHLEGGAAYGIHQVREKVGILEVAQDGQVDGDAQDEESPLLPTRLHAVDKLGDKKVAARHEQEQAEKQSARFVVEQNADEKQVSVTKQPFVAEKRENGEDNGKKGPKLELREQQRTVRVEREYTFYIMPQHEQVFFNFHQLVNSRL</sequence>
<dbReference type="Proteomes" id="UP000003598">
    <property type="component" value="Unassembled WGS sequence"/>
</dbReference>
<dbReference type="AlphaFoldDB" id="G5SUF7"/>
<name>G5SUF7_9BACT</name>
<feature type="region of interest" description="Disordered" evidence="1">
    <location>
        <begin position="222"/>
        <end position="255"/>
    </location>
</feature>
<proteinExistence type="predicted"/>
<accession>G5SUF7</accession>
<evidence type="ECO:0000313" key="3">
    <source>
        <dbReference type="Proteomes" id="UP000003598"/>
    </source>
</evidence>
<protein>
    <submittedName>
        <fullName evidence="2">Uncharacterized protein</fullName>
    </submittedName>
</protein>
<evidence type="ECO:0000256" key="1">
    <source>
        <dbReference type="SAM" id="MobiDB-lite"/>
    </source>
</evidence>
<organism evidence="2 3">
    <name type="scientific">Paraprevotella clara YIT 11840</name>
    <dbReference type="NCBI Taxonomy" id="762968"/>
    <lineage>
        <taxon>Bacteria</taxon>
        <taxon>Pseudomonadati</taxon>
        <taxon>Bacteroidota</taxon>
        <taxon>Bacteroidia</taxon>
        <taxon>Bacteroidales</taxon>
        <taxon>Prevotellaceae</taxon>
        <taxon>Paraprevotella</taxon>
    </lineage>
</organism>
<gene>
    <name evidence="2" type="ORF">HMPREF9441_03018</name>
</gene>
<dbReference type="EMBL" id="AFFY01000045">
    <property type="protein sequence ID" value="EHG99401.1"/>
    <property type="molecule type" value="Genomic_DNA"/>
</dbReference>
<keyword evidence="3" id="KW-1185">Reference proteome</keyword>
<reference evidence="2 3" key="1">
    <citation type="submission" date="2011-03" db="EMBL/GenBank/DDBJ databases">
        <authorList>
            <person name="Weinstock G."/>
            <person name="Sodergren E."/>
            <person name="Clifton S."/>
            <person name="Fulton L."/>
            <person name="Fulton B."/>
            <person name="Courtney L."/>
            <person name="Fronick C."/>
            <person name="Harrison M."/>
            <person name="Strong C."/>
            <person name="Farmer C."/>
            <person name="Delahaunty K."/>
            <person name="Markovic C."/>
            <person name="Hall O."/>
            <person name="Minx P."/>
            <person name="Tomlinson C."/>
            <person name="Mitreva M."/>
            <person name="Hou S."/>
            <person name="Chen J."/>
            <person name="Wollam A."/>
            <person name="Pepin K.H."/>
            <person name="Johnson M."/>
            <person name="Bhonagiri V."/>
            <person name="Zhang X."/>
            <person name="Suruliraj S."/>
            <person name="Warren W."/>
            <person name="Chinwalla A."/>
            <person name="Mardis E.R."/>
            <person name="Wilson R.K."/>
        </authorList>
    </citation>
    <scope>NUCLEOTIDE SEQUENCE [LARGE SCALE GENOMIC DNA]</scope>
    <source>
        <strain evidence="2 3">YIT 11840</strain>
    </source>
</reference>
<dbReference type="HOGENOM" id="CLU_965935_0_0_10"/>
<feature type="compositionally biased region" description="Basic and acidic residues" evidence="1">
    <location>
        <begin position="234"/>
        <end position="255"/>
    </location>
</feature>
<dbReference type="AntiFam" id="ANF00121">
    <property type="entry name" value="Shadow ORF (opposite algI)"/>
</dbReference>
<comment type="caution">
    <text evidence="2">The sequence shown here is derived from an EMBL/GenBank/DDBJ whole genome shotgun (WGS) entry which is preliminary data.</text>
</comment>
<evidence type="ECO:0000313" key="2">
    <source>
        <dbReference type="EMBL" id="EHG99401.1"/>
    </source>
</evidence>